<proteinExistence type="predicted"/>
<dbReference type="EMBL" id="MUGW01000025">
    <property type="protein sequence ID" value="OXA90429.1"/>
    <property type="molecule type" value="Genomic_DNA"/>
</dbReference>
<comment type="caution">
    <text evidence="1">The sequence shown here is derived from an EMBL/GenBank/DDBJ whole genome shotgun (WGS) entry which is preliminary data.</text>
</comment>
<sequence>MLLFGTIITQLGCKYKDLMFINRFVRLLDCWIVGFLDFRFLDRLFGESLICLIVFNLSIFQSFNLSIFQSFNLSIFQFLRLELFLFRLIKNNLV</sequence>
<protein>
    <submittedName>
        <fullName evidence="1">Uncharacterized protein</fullName>
    </submittedName>
</protein>
<gene>
    <name evidence="1" type="ORF">B0A66_12735</name>
</gene>
<name>A0A226H7Z7_9FLAO</name>
<dbReference type="AlphaFoldDB" id="A0A226H7Z7"/>
<evidence type="ECO:0000313" key="1">
    <source>
        <dbReference type="EMBL" id="OXA90429.1"/>
    </source>
</evidence>
<evidence type="ECO:0000313" key="2">
    <source>
        <dbReference type="Proteomes" id="UP000198345"/>
    </source>
</evidence>
<accession>A0A226H7Z7</accession>
<organism evidence="1 2">
    <name type="scientific">Flavobacterium hercynium</name>
    <dbReference type="NCBI Taxonomy" id="387094"/>
    <lineage>
        <taxon>Bacteria</taxon>
        <taxon>Pseudomonadati</taxon>
        <taxon>Bacteroidota</taxon>
        <taxon>Flavobacteriia</taxon>
        <taxon>Flavobacteriales</taxon>
        <taxon>Flavobacteriaceae</taxon>
        <taxon>Flavobacterium</taxon>
    </lineage>
</organism>
<reference evidence="1 2" key="1">
    <citation type="submission" date="2016-11" db="EMBL/GenBank/DDBJ databases">
        <title>Whole genomes of Flavobacteriaceae.</title>
        <authorList>
            <person name="Stine C."/>
            <person name="Li C."/>
            <person name="Tadesse D."/>
        </authorList>
    </citation>
    <scope>NUCLEOTIDE SEQUENCE [LARGE SCALE GENOMIC DNA]</scope>
    <source>
        <strain evidence="1 2">DSM 18292</strain>
    </source>
</reference>
<dbReference type="Proteomes" id="UP000198345">
    <property type="component" value="Unassembled WGS sequence"/>
</dbReference>
<keyword evidence="2" id="KW-1185">Reference proteome</keyword>